<proteinExistence type="predicted"/>
<keyword evidence="2" id="KW-1185">Reference proteome</keyword>
<sequence length="739" mass="83923">MATPTELRDLIDHLIDPAFDTDQTLAEIETRAHADGVLLADLSSLISLVFEPLVSSMVRNRLLSKCLIPRGDYFVPAEIILRVLAAIGAPEVYYSKGKQHKLKRFSLPTQQRILQWTINSLPFFGPDLVKTLQRSLPILFGLLSYEFLRPHISTLIIVATSRHKRTQEKTVSPYKDLGSFQKGPLRTWHVQLVTDLLERFPMDPSLKALMLHISRSSSSRDFYQLFGKHHSFSFTRSSGFIAVPEDTFSAILRLKDGLHNDGLSEEILGLHQDLSQIYKEFERSPKKRRLDLQALLENDPFNSMLSERKVPISSIDSVPSLISNLENISFINPSSVFAQKPSLNHRFRCLYASLILLNSSLSHVFFKKLSSALQHHILLQDTSGAYRDFSVDSFGKYGTVKHFRSELESFLMAPASGLEKRLLFFENQLRFMPYYHLTSGKCIITALNRLLSCVNDLLAQKRTNANTLIPRLFIRLTVLIRKLGQGNEAGEILTSITPLIFHMIDRFWVRLELTSKLSFLAFMNSTIAFATKKLDSWQNAACLIPPPSLVFRLVVSVNPIVVSETLGYIAMIKKLRLSESDALKLSLKNAYVMDSINFVWRDMAFKNEKRTINQGMYLHPQFIQRMSGLDFFSNSELILIKSVGGIVQNPSFAYLCAELVWKLEDMEAEISTRHPGPISEQSVARMNEDADVTWLNMNYQELKVSLLNSLDVMGFHGIAELLFTSLKPLVNQRASESAR</sequence>
<evidence type="ECO:0000313" key="1">
    <source>
        <dbReference type="EMBL" id="QBM87149.1"/>
    </source>
</evidence>
<dbReference type="Proteomes" id="UP000292447">
    <property type="component" value="Chromosome II"/>
</dbReference>
<dbReference type="STRING" id="2163413.A0A4P6XKB4"/>
<organism evidence="1 2">
    <name type="scientific">Metschnikowia aff. pulcherrima</name>
    <dbReference type="NCBI Taxonomy" id="2163413"/>
    <lineage>
        <taxon>Eukaryota</taxon>
        <taxon>Fungi</taxon>
        <taxon>Dikarya</taxon>
        <taxon>Ascomycota</taxon>
        <taxon>Saccharomycotina</taxon>
        <taxon>Pichiomycetes</taxon>
        <taxon>Metschnikowiaceae</taxon>
        <taxon>Metschnikowia</taxon>
    </lineage>
</organism>
<protein>
    <submittedName>
        <fullName evidence="1">Centromere protein I</fullName>
    </submittedName>
</protein>
<name>A0A4P6XKB4_9ASCO</name>
<dbReference type="AlphaFoldDB" id="A0A4P6XKB4"/>
<gene>
    <name evidence="1" type="primary">MPUL0B03480</name>
    <name evidence="1" type="ORF">METSCH_B03480</name>
</gene>
<accession>A0A4P6XKB4</accession>
<dbReference type="EMBL" id="CP034457">
    <property type="protein sequence ID" value="QBM87149.1"/>
    <property type="molecule type" value="Genomic_DNA"/>
</dbReference>
<reference evidence="2" key="1">
    <citation type="submission" date="2019-03" db="EMBL/GenBank/DDBJ databases">
        <title>Snf2 controls pulcherriminic acid biosynthesis and connects pigmentation and antifungal activity of the yeast Metschnikowia pulcherrima.</title>
        <authorList>
            <person name="Gore-Lloyd D."/>
            <person name="Sumann I."/>
            <person name="Brachmann A.O."/>
            <person name="Schneeberger K."/>
            <person name="Ortiz-Merino R.A."/>
            <person name="Moreno-Beltran M."/>
            <person name="Schlaefli M."/>
            <person name="Kirner P."/>
            <person name="Santos Kron A."/>
            <person name="Wolfe K.H."/>
            <person name="Piel J."/>
            <person name="Ahrens C.H."/>
            <person name="Henk D."/>
            <person name="Freimoser F.M."/>
        </authorList>
    </citation>
    <scope>NUCLEOTIDE SEQUENCE [LARGE SCALE GENOMIC DNA]</scope>
    <source>
        <strain evidence="2">APC 1.2</strain>
    </source>
</reference>
<evidence type="ECO:0000313" key="2">
    <source>
        <dbReference type="Proteomes" id="UP000292447"/>
    </source>
</evidence>